<name>A0A225W139_9STRA</name>
<dbReference type="Proteomes" id="UP000198211">
    <property type="component" value="Unassembled WGS sequence"/>
</dbReference>
<reference evidence="2" key="1">
    <citation type="submission" date="2017-03" db="EMBL/GenBank/DDBJ databases">
        <title>Phytopthora megakarya and P. palmivora, two closely related causual agents of cacao black pod achieved similar genome size and gene model numbers by different mechanisms.</title>
        <authorList>
            <person name="Ali S."/>
            <person name="Shao J."/>
            <person name="Larry D.J."/>
            <person name="Kronmiller B."/>
            <person name="Shen D."/>
            <person name="Strem M.D."/>
            <person name="Melnick R.L."/>
            <person name="Guiltinan M.J."/>
            <person name="Tyler B.M."/>
            <person name="Meinhardt L.W."/>
            <person name="Bailey B.A."/>
        </authorList>
    </citation>
    <scope>NUCLEOTIDE SEQUENCE [LARGE SCALE GENOMIC DNA]</scope>
    <source>
        <strain evidence="2">zdho120</strain>
    </source>
</reference>
<comment type="caution">
    <text evidence="1">The sequence shown here is derived from an EMBL/GenBank/DDBJ whole genome shotgun (WGS) entry which is preliminary data.</text>
</comment>
<evidence type="ECO:0000313" key="1">
    <source>
        <dbReference type="EMBL" id="OWZ11312.1"/>
    </source>
</evidence>
<dbReference type="EMBL" id="NBNE01002160">
    <property type="protein sequence ID" value="OWZ11312.1"/>
    <property type="molecule type" value="Genomic_DNA"/>
</dbReference>
<dbReference type="OrthoDB" id="88877at2759"/>
<organism evidence="1 2">
    <name type="scientific">Phytophthora megakarya</name>
    <dbReference type="NCBI Taxonomy" id="4795"/>
    <lineage>
        <taxon>Eukaryota</taxon>
        <taxon>Sar</taxon>
        <taxon>Stramenopiles</taxon>
        <taxon>Oomycota</taxon>
        <taxon>Peronosporomycetes</taxon>
        <taxon>Peronosporales</taxon>
        <taxon>Peronosporaceae</taxon>
        <taxon>Phytophthora</taxon>
    </lineage>
</organism>
<evidence type="ECO:0000313" key="2">
    <source>
        <dbReference type="Proteomes" id="UP000198211"/>
    </source>
</evidence>
<dbReference type="AlphaFoldDB" id="A0A225W139"/>
<proteinExistence type="predicted"/>
<keyword evidence="2" id="KW-1185">Reference proteome</keyword>
<sequence length="67" mass="7790">MEKSQLDPATGRSYSLRGQLRRLDTVEPARLQWTNLATVKEHIAHLHKKVRKGLLQEEEREPISDDI</sequence>
<protein>
    <submittedName>
        <fullName evidence="1">Uncharacterized protein</fullName>
    </submittedName>
</protein>
<accession>A0A225W139</accession>
<gene>
    <name evidence="1" type="ORF">PHMEG_00015682</name>
</gene>